<accession>A0ABN9MAG2</accession>
<dbReference type="InterPro" id="IPR043504">
    <property type="entry name" value="Peptidase_S1_PA_chymotrypsin"/>
</dbReference>
<comment type="caution">
    <text evidence="2">The sequence shown here is derived from an EMBL/GenBank/DDBJ whole genome shotgun (WGS) entry which is preliminary data.</text>
</comment>
<dbReference type="PANTHER" id="PTHR24257:SF31">
    <property type="entry name" value="ELASTASE 3 LIKE ISOFORM X1"/>
    <property type="match status" value="1"/>
</dbReference>
<dbReference type="InterPro" id="IPR009003">
    <property type="entry name" value="Peptidase_S1_PA"/>
</dbReference>
<gene>
    <name evidence="2" type="ORF">RIMI_LOCUS16056949</name>
</gene>
<keyword evidence="3" id="KW-1185">Reference proteome</keyword>
<dbReference type="PANTHER" id="PTHR24257">
    <property type="entry name" value="CHYMOTRYPSIN-LIKE ELASTASE FAMILY MEMBER"/>
    <property type="match status" value="1"/>
</dbReference>
<name>A0ABN9MAG2_9NEOB</name>
<dbReference type="EMBL" id="CAUEEQ010044146">
    <property type="protein sequence ID" value="CAJ0957786.1"/>
    <property type="molecule type" value="Genomic_DNA"/>
</dbReference>
<reference evidence="2" key="1">
    <citation type="submission" date="2023-07" db="EMBL/GenBank/DDBJ databases">
        <authorList>
            <person name="Stuckert A."/>
        </authorList>
    </citation>
    <scope>NUCLEOTIDE SEQUENCE</scope>
</reference>
<dbReference type="SUPFAM" id="SSF50494">
    <property type="entry name" value="Trypsin-like serine proteases"/>
    <property type="match status" value="1"/>
</dbReference>
<organism evidence="2 3">
    <name type="scientific">Ranitomeya imitator</name>
    <name type="common">mimic poison frog</name>
    <dbReference type="NCBI Taxonomy" id="111125"/>
    <lineage>
        <taxon>Eukaryota</taxon>
        <taxon>Metazoa</taxon>
        <taxon>Chordata</taxon>
        <taxon>Craniata</taxon>
        <taxon>Vertebrata</taxon>
        <taxon>Euteleostomi</taxon>
        <taxon>Amphibia</taxon>
        <taxon>Batrachia</taxon>
        <taxon>Anura</taxon>
        <taxon>Neobatrachia</taxon>
        <taxon>Hyloidea</taxon>
        <taxon>Dendrobatidae</taxon>
        <taxon>Dendrobatinae</taxon>
        <taxon>Ranitomeya</taxon>
    </lineage>
</organism>
<dbReference type="PROSITE" id="PS50240">
    <property type="entry name" value="TRYPSIN_DOM"/>
    <property type="match status" value="1"/>
</dbReference>
<proteinExistence type="predicted"/>
<evidence type="ECO:0000313" key="2">
    <source>
        <dbReference type="EMBL" id="CAJ0957786.1"/>
    </source>
</evidence>
<dbReference type="Pfam" id="PF00089">
    <property type="entry name" value="Trypsin"/>
    <property type="match status" value="1"/>
</dbReference>
<feature type="domain" description="Peptidase S1" evidence="1">
    <location>
        <begin position="39"/>
        <end position="140"/>
    </location>
</feature>
<dbReference type="Proteomes" id="UP001176940">
    <property type="component" value="Unassembled WGS sequence"/>
</dbReference>
<evidence type="ECO:0000259" key="1">
    <source>
        <dbReference type="PROSITE" id="PS50240"/>
    </source>
</evidence>
<evidence type="ECO:0000313" key="3">
    <source>
        <dbReference type="Proteomes" id="UP001176940"/>
    </source>
</evidence>
<dbReference type="InterPro" id="IPR050850">
    <property type="entry name" value="Peptidase_S1_Elastase_sf"/>
</dbReference>
<dbReference type="InterPro" id="IPR001254">
    <property type="entry name" value="Trypsin_dom"/>
</dbReference>
<dbReference type="Gene3D" id="2.40.10.10">
    <property type="entry name" value="Trypsin-like serine proteases"/>
    <property type="match status" value="1"/>
</dbReference>
<sequence>MAPSCPTTSPAMSPGGDVCTPTDPSLTISSRLSFPWSNEHAVCSRSDWWSFQVQNSMICAGGDGIVSGCNIFIESEYDNTILHFPVGDSGGPLNCQASNGSWEVHGIVSFGSGISCNYEKKPTVFTRVSAFLDWINDKIVNN</sequence>
<protein>
    <recommendedName>
        <fullName evidence="1">Peptidase S1 domain-containing protein</fullName>
    </recommendedName>
</protein>